<keyword evidence="1" id="KW-0732">Signal</keyword>
<dbReference type="RefSeq" id="WP_103312764.1">
    <property type="nucleotide sequence ID" value="NZ_PPPD01000001.1"/>
</dbReference>
<evidence type="ECO:0000313" key="3">
    <source>
        <dbReference type="Proteomes" id="UP000236379"/>
    </source>
</evidence>
<accession>A0A2K3V0M1</accession>
<feature type="signal peptide" evidence="1">
    <location>
        <begin position="1"/>
        <end position="16"/>
    </location>
</feature>
<evidence type="ECO:0000256" key="1">
    <source>
        <dbReference type="SAM" id="SignalP"/>
    </source>
</evidence>
<dbReference type="AlphaFoldDB" id="A0A2K3V0M1"/>
<gene>
    <name evidence="2" type="ORF">CVO96_14045</name>
</gene>
<organism evidence="2 3">
    <name type="scientific">Deinococcus koreensis</name>
    <dbReference type="NCBI Taxonomy" id="2054903"/>
    <lineage>
        <taxon>Bacteria</taxon>
        <taxon>Thermotogati</taxon>
        <taxon>Deinococcota</taxon>
        <taxon>Deinococci</taxon>
        <taxon>Deinococcales</taxon>
        <taxon>Deinococcaceae</taxon>
        <taxon>Deinococcus</taxon>
    </lineage>
</organism>
<reference evidence="2 3" key="1">
    <citation type="submission" date="2018-01" db="EMBL/GenBank/DDBJ databases">
        <title>Deinococcus koreensis sp. nov., a radiation-resistant bacterium isolated from river water.</title>
        <authorList>
            <person name="Choi A."/>
        </authorList>
    </citation>
    <scope>NUCLEOTIDE SEQUENCE [LARGE SCALE GENOMIC DNA]</scope>
    <source>
        <strain evidence="2 3">SJW1-2</strain>
    </source>
</reference>
<dbReference type="EMBL" id="PPPD01000001">
    <property type="protein sequence ID" value="PNY82330.1"/>
    <property type="molecule type" value="Genomic_DNA"/>
</dbReference>
<proteinExistence type="predicted"/>
<evidence type="ECO:0000313" key="2">
    <source>
        <dbReference type="EMBL" id="PNY82330.1"/>
    </source>
</evidence>
<dbReference type="OrthoDB" id="71678at2"/>
<sequence>MFRLLLLTLLTPTALAVGLPPVPYQNQVSPKPTQVGGLKSCAVGETRYLLDSAGRVRSLSYARLIPDNTLRVTQSYDRAGKLTGVIVKWVGFAGTIMDMRGVFDSRGRLIREVGFRRADVLTPLRSYLRPVPRGVKC</sequence>
<keyword evidence="3" id="KW-1185">Reference proteome</keyword>
<name>A0A2K3V0M1_9DEIO</name>
<comment type="caution">
    <text evidence="2">The sequence shown here is derived from an EMBL/GenBank/DDBJ whole genome shotgun (WGS) entry which is preliminary data.</text>
</comment>
<dbReference type="Proteomes" id="UP000236379">
    <property type="component" value="Unassembled WGS sequence"/>
</dbReference>
<protein>
    <recommendedName>
        <fullName evidence="4">RHS repeat protein</fullName>
    </recommendedName>
</protein>
<evidence type="ECO:0008006" key="4">
    <source>
        <dbReference type="Google" id="ProtNLM"/>
    </source>
</evidence>
<feature type="chain" id="PRO_5014325467" description="RHS repeat protein" evidence="1">
    <location>
        <begin position="17"/>
        <end position="137"/>
    </location>
</feature>